<evidence type="ECO:0000313" key="1">
    <source>
        <dbReference type="EnsemblMetazoa" id="MESCA010940-PA"/>
    </source>
</evidence>
<name>T1H3U8_MEGSC</name>
<dbReference type="EnsemblMetazoa" id="MESCA010940-RA">
    <property type="protein sequence ID" value="MESCA010940-PA"/>
    <property type="gene ID" value="MESCA010940"/>
</dbReference>
<dbReference type="EMBL" id="CAQQ02134741">
    <property type="status" value="NOT_ANNOTATED_CDS"/>
    <property type="molecule type" value="Genomic_DNA"/>
</dbReference>
<reference evidence="1" key="2">
    <citation type="submission" date="2015-06" db="UniProtKB">
        <authorList>
            <consortium name="EnsemblMetazoa"/>
        </authorList>
    </citation>
    <scope>IDENTIFICATION</scope>
</reference>
<dbReference type="HOGENOM" id="CLU_1691153_0_0_1"/>
<dbReference type="Proteomes" id="UP000015102">
    <property type="component" value="Unassembled WGS sequence"/>
</dbReference>
<sequence>KFNFNFAVPEPKKPTPITCPDAPLPQCGPGQFKKQKIGTDGCPQFICECKPLSECEPLGKLSKDLHPGEKLLIDKSGCCPVEKVVCDKKSCPQIPKACELKFYELITTQNPNECCPTYKCAHQISHPQRRTFTLLHRFEVWFRHIRDGGGGLYSCS</sequence>
<protein>
    <submittedName>
        <fullName evidence="1">Uncharacterized protein</fullName>
    </submittedName>
</protein>
<proteinExistence type="predicted"/>
<reference evidence="2" key="1">
    <citation type="submission" date="2013-02" db="EMBL/GenBank/DDBJ databases">
        <authorList>
            <person name="Hughes D."/>
        </authorList>
    </citation>
    <scope>NUCLEOTIDE SEQUENCE</scope>
    <source>
        <strain>Durham</strain>
        <strain evidence="2">NC isolate 2 -- Noor lab</strain>
    </source>
</reference>
<dbReference type="STRING" id="36166.T1H3U8"/>
<keyword evidence="2" id="KW-1185">Reference proteome</keyword>
<dbReference type="AlphaFoldDB" id="T1H3U8"/>
<organism evidence="1 2">
    <name type="scientific">Megaselia scalaris</name>
    <name type="common">Humpbacked fly</name>
    <name type="synonym">Phora scalaris</name>
    <dbReference type="NCBI Taxonomy" id="36166"/>
    <lineage>
        <taxon>Eukaryota</taxon>
        <taxon>Metazoa</taxon>
        <taxon>Ecdysozoa</taxon>
        <taxon>Arthropoda</taxon>
        <taxon>Hexapoda</taxon>
        <taxon>Insecta</taxon>
        <taxon>Pterygota</taxon>
        <taxon>Neoptera</taxon>
        <taxon>Endopterygota</taxon>
        <taxon>Diptera</taxon>
        <taxon>Brachycera</taxon>
        <taxon>Muscomorpha</taxon>
        <taxon>Platypezoidea</taxon>
        <taxon>Phoridae</taxon>
        <taxon>Megaseliini</taxon>
        <taxon>Megaselia</taxon>
    </lineage>
</organism>
<dbReference type="EMBL" id="CAQQ02134742">
    <property type="status" value="NOT_ANNOTATED_CDS"/>
    <property type="molecule type" value="Genomic_DNA"/>
</dbReference>
<evidence type="ECO:0000313" key="2">
    <source>
        <dbReference type="Proteomes" id="UP000015102"/>
    </source>
</evidence>
<dbReference type="EMBL" id="CAQQ02134743">
    <property type="status" value="NOT_ANNOTATED_CDS"/>
    <property type="molecule type" value="Genomic_DNA"/>
</dbReference>
<dbReference type="EMBL" id="CAQQ02134740">
    <property type="status" value="NOT_ANNOTATED_CDS"/>
    <property type="molecule type" value="Genomic_DNA"/>
</dbReference>
<accession>T1H3U8</accession>